<dbReference type="Proteomes" id="UP000005951">
    <property type="component" value="Unassembled WGS sequence"/>
</dbReference>
<dbReference type="Gene3D" id="3.40.309.10">
    <property type="entry name" value="Aldehyde Dehydrogenase, Chain A, domain 2"/>
    <property type="match status" value="1"/>
</dbReference>
<protein>
    <submittedName>
        <fullName evidence="5">Aldehyde dehydrogenase YcbD</fullName>
    </submittedName>
</protein>
<dbReference type="InterPro" id="IPR016161">
    <property type="entry name" value="Ald_DH/histidinol_DH"/>
</dbReference>
<dbReference type="PROSITE" id="PS00070">
    <property type="entry name" value="ALDEHYDE_DEHYDR_CYS"/>
    <property type="match status" value="1"/>
</dbReference>
<dbReference type="PANTHER" id="PTHR42986:SF1">
    <property type="entry name" value="BENZALDEHYDE DEHYDROGENASE YFMT"/>
    <property type="match status" value="1"/>
</dbReference>
<dbReference type="EMBL" id="AJYC02000049">
    <property type="protein sequence ID" value="EKT81741.1"/>
    <property type="molecule type" value="Genomic_DNA"/>
</dbReference>
<evidence type="ECO:0000313" key="5">
    <source>
        <dbReference type="EMBL" id="EKT81741.1"/>
    </source>
</evidence>
<feature type="domain" description="Aldehyde dehydrogenase" evidence="4">
    <location>
        <begin position="26"/>
        <end position="474"/>
    </location>
</feature>
<name>K8XLM8_RHOOP</name>
<evidence type="ECO:0000259" key="4">
    <source>
        <dbReference type="Pfam" id="PF00171"/>
    </source>
</evidence>
<evidence type="ECO:0000256" key="3">
    <source>
        <dbReference type="ARBA" id="ARBA00023027"/>
    </source>
</evidence>
<organism evidence="5 6">
    <name type="scientific">Rhodococcus opacus M213</name>
    <dbReference type="NCBI Taxonomy" id="1129896"/>
    <lineage>
        <taxon>Bacteria</taxon>
        <taxon>Bacillati</taxon>
        <taxon>Actinomycetota</taxon>
        <taxon>Actinomycetes</taxon>
        <taxon>Mycobacteriales</taxon>
        <taxon>Nocardiaceae</taxon>
        <taxon>Rhodococcus</taxon>
    </lineage>
</organism>
<evidence type="ECO:0000313" key="6">
    <source>
        <dbReference type="Proteomes" id="UP000005951"/>
    </source>
</evidence>
<accession>K8XLM8</accession>
<dbReference type="Gene3D" id="3.40.605.10">
    <property type="entry name" value="Aldehyde Dehydrogenase, Chain A, domain 1"/>
    <property type="match status" value="1"/>
</dbReference>
<dbReference type="RefSeq" id="WP_005257296.1">
    <property type="nucleotide sequence ID" value="NZ_AJYC02000049.1"/>
</dbReference>
<dbReference type="GO" id="GO:0016620">
    <property type="term" value="F:oxidoreductase activity, acting on the aldehyde or oxo group of donors, NAD or NADP as acceptor"/>
    <property type="evidence" value="ECO:0007669"/>
    <property type="project" value="InterPro"/>
</dbReference>
<gene>
    <name evidence="5" type="ORF">WSS_A15769</name>
</gene>
<dbReference type="SUPFAM" id="SSF53720">
    <property type="entry name" value="ALDH-like"/>
    <property type="match status" value="1"/>
</dbReference>
<dbReference type="InterPro" id="IPR016160">
    <property type="entry name" value="Ald_DH_CS_CYS"/>
</dbReference>
<reference evidence="5 6" key="1">
    <citation type="journal article" date="2013" name="Genome Announc.">
        <title>Draft Genome Sequence of Rhodococcus opacus Strain M213 Shows a Diverse Catabolic Potential.</title>
        <authorList>
            <person name="Pathak A."/>
            <person name="Green S.J."/>
            <person name="Ogram A."/>
            <person name="Chauhan A."/>
        </authorList>
    </citation>
    <scope>NUCLEOTIDE SEQUENCE [LARGE SCALE GENOMIC DNA]</scope>
    <source>
        <strain evidence="5 6">M213</strain>
    </source>
</reference>
<comment type="similarity">
    <text evidence="1">Belongs to the aldehyde dehydrogenase family.</text>
</comment>
<sequence length="479" mass="50249">MSEIIAHHLVAGHWEQPHGTREVHPSPVPTRVGTIVGDATSEQVCRALHAASAAQHDWSTVPPAIRAASLADAADRLAGAIDEITPELSREVGKTLAESRGEIDNAVKLLRFYAGSALRPEGKQFPTGRHSTLAVASRRPRGVVLVISPWNFPVNLTVLKLAPALAMGNAVIVKPSPMAGRTTELLLRALAPALPSGLVALLHGGSVVGEMLVDADEVAAVSFTGSTGVGRAIGHRVATRGIPYLAEMGGKNVLYADRGADLEATLDAALGGAFAMAGQKCTATSLLMVHADIASAITCRLRDRAMQPSFRVGDPFAETTVIGAMVSAAATDRVAAIVAEATDSGAEPVWFAGTGDSPEPTYPRPVALLNPPDHVRAYRDEVFGPVLSVVPVPDLDHAVSRINRLGYGLVSSIYTDDLSAAMSFSSRVRTGTVMVNQPTTGLDHNVPFVGWGDSGLGGLEQSDAALDFYTNTKTTYLSW</sequence>
<dbReference type="AlphaFoldDB" id="K8XLM8"/>
<evidence type="ECO:0000256" key="1">
    <source>
        <dbReference type="ARBA" id="ARBA00009986"/>
    </source>
</evidence>
<dbReference type="InterPro" id="IPR015590">
    <property type="entry name" value="Aldehyde_DH_dom"/>
</dbReference>
<keyword evidence="3" id="KW-0520">NAD</keyword>
<comment type="caution">
    <text evidence="5">The sequence shown here is derived from an EMBL/GenBank/DDBJ whole genome shotgun (WGS) entry which is preliminary data.</text>
</comment>
<dbReference type="Pfam" id="PF00171">
    <property type="entry name" value="Aldedh"/>
    <property type="match status" value="1"/>
</dbReference>
<keyword evidence="2" id="KW-0560">Oxidoreductase</keyword>
<dbReference type="PANTHER" id="PTHR42986">
    <property type="entry name" value="BENZALDEHYDE DEHYDROGENASE YFMT"/>
    <property type="match status" value="1"/>
</dbReference>
<dbReference type="InterPro" id="IPR016163">
    <property type="entry name" value="Ald_DH_C"/>
</dbReference>
<dbReference type="InterPro" id="IPR016162">
    <property type="entry name" value="Ald_DH_N"/>
</dbReference>
<proteinExistence type="inferred from homology"/>
<evidence type="ECO:0000256" key="2">
    <source>
        <dbReference type="ARBA" id="ARBA00023002"/>
    </source>
</evidence>